<evidence type="ECO:0000256" key="1">
    <source>
        <dbReference type="SAM" id="Phobius"/>
    </source>
</evidence>
<feature type="transmembrane region" description="Helical" evidence="1">
    <location>
        <begin position="9"/>
        <end position="25"/>
    </location>
</feature>
<organism evidence="2 3">
    <name type="scientific">Intestinibacter bartlettii</name>
    <dbReference type="NCBI Taxonomy" id="261299"/>
    <lineage>
        <taxon>Bacteria</taxon>
        <taxon>Bacillati</taxon>
        <taxon>Bacillota</taxon>
        <taxon>Clostridia</taxon>
        <taxon>Peptostreptococcales</taxon>
        <taxon>Peptostreptococcaceae</taxon>
        <taxon>Intestinibacter</taxon>
    </lineage>
</organism>
<keyword evidence="3" id="KW-1185">Reference proteome</keyword>
<evidence type="ECO:0000313" key="3">
    <source>
        <dbReference type="Proteomes" id="UP001196301"/>
    </source>
</evidence>
<sequence>MNKNKDKNITILIISLVVVLLIGIIDNSNSYDEPTFGDTVVFYPQHEDDETLWAASAILQAIEQRGADNVYIVLVSYGTGIKVLKDEKYSNLSNIQKYEYREREFLDAVKQLGIKNENIILLPRINNSDVTSFQLMEKTALDFEKRFDNVTHVAHTYKYDWHLQHLKNGAVIQCLYNSGKIKHALYFIKPQYEEYIPNSEKVIYESNTIQEKNKIKNACMAYKLIDESIKRDGIGYKSDHKSFEDLMIKNRSILHTPNV</sequence>
<protein>
    <submittedName>
        <fullName evidence="2">PIG-L family deacetylase</fullName>
    </submittedName>
</protein>
<keyword evidence="1" id="KW-0472">Membrane</keyword>
<comment type="caution">
    <text evidence="2">The sequence shown here is derived from an EMBL/GenBank/DDBJ whole genome shotgun (WGS) entry which is preliminary data.</text>
</comment>
<dbReference type="Proteomes" id="UP001196301">
    <property type="component" value="Unassembled WGS sequence"/>
</dbReference>
<keyword evidence="1" id="KW-1133">Transmembrane helix</keyword>
<reference evidence="2 3" key="1">
    <citation type="submission" date="2021-06" db="EMBL/GenBank/DDBJ databases">
        <authorList>
            <person name="Sun Q."/>
            <person name="Li D."/>
        </authorList>
    </citation>
    <scope>NUCLEOTIDE SEQUENCE [LARGE SCALE GENOMIC DNA]</scope>
    <source>
        <strain evidence="2 3">N19</strain>
    </source>
</reference>
<dbReference type="EMBL" id="JAHLOQ010000006">
    <property type="protein sequence ID" value="MBU5335547.1"/>
    <property type="molecule type" value="Genomic_DNA"/>
</dbReference>
<gene>
    <name evidence="2" type="ORF">KQI20_03750</name>
</gene>
<proteinExistence type="predicted"/>
<evidence type="ECO:0000313" key="2">
    <source>
        <dbReference type="EMBL" id="MBU5335547.1"/>
    </source>
</evidence>
<accession>A0ABS6DV24</accession>
<keyword evidence="1" id="KW-0812">Transmembrane</keyword>
<name>A0ABS6DV24_9FIRM</name>
<dbReference type="RefSeq" id="WP_216568687.1">
    <property type="nucleotide sequence ID" value="NZ_JAHLOQ010000006.1"/>
</dbReference>